<dbReference type="PANTHER" id="PTHR14003">
    <property type="entry name" value="TRANSCRIPTIONAL REPRESSOR PROTEIN YY"/>
    <property type="match status" value="1"/>
</dbReference>
<keyword evidence="4" id="KW-0677">Repeat</keyword>
<feature type="domain" description="C2H2-type" evidence="12">
    <location>
        <begin position="83"/>
        <end position="110"/>
    </location>
</feature>
<feature type="domain" description="C2H2-type" evidence="12">
    <location>
        <begin position="111"/>
        <end position="140"/>
    </location>
</feature>
<comment type="similarity">
    <text evidence="2">Belongs to the krueppel C2H2-type zinc-finger protein family.</text>
</comment>
<evidence type="ECO:0000256" key="4">
    <source>
        <dbReference type="ARBA" id="ARBA00022737"/>
    </source>
</evidence>
<dbReference type="GO" id="GO:0000981">
    <property type="term" value="F:DNA-binding transcription factor activity, RNA polymerase II-specific"/>
    <property type="evidence" value="ECO:0007669"/>
    <property type="project" value="TreeGrafter"/>
</dbReference>
<dbReference type="Gene3D" id="3.30.160.60">
    <property type="entry name" value="Classic Zinc Finger"/>
    <property type="match status" value="2"/>
</dbReference>
<dbReference type="EMBL" id="KB445792">
    <property type="protein sequence ID" value="EMD41168.1"/>
    <property type="molecule type" value="Genomic_DNA"/>
</dbReference>
<evidence type="ECO:0000256" key="10">
    <source>
        <dbReference type="PROSITE-ProRule" id="PRU00042"/>
    </source>
</evidence>
<evidence type="ECO:0000256" key="5">
    <source>
        <dbReference type="ARBA" id="ARBA00022771"/>
    </source>
</evidence>
<reference evidence="13 14" key="1">
    <citation type="journal article" date="2012" name="Proc. Natl. Acad. Sci. U.S.A.">
        <title>Comparative genomics of Ceriporiopsis subvermispora and Phanerochaete chrysosporium provide insight into selective ligninolysis.</title>
        <authorList>
            <person name="Fernandez-Fueyo E."/>
            <person name="Ruiz-Duenas F.J."/>
            <person name="Ferreira P."/>
            <person name="Floudas D."/>
            <person name="Hibbett D.S."/>
            <person name="Canessa P."/>
            <person name="Larrondo L.F."/>
            <person name="James T.Y."/>
            <person name="Seelenfreund D."/>
            <person name="Lobos S."/>
            <person name="Polanco R."/>
            <person name="Tello M."/>
            <person name="Honda Y."/>
            <person name="Watanabe T."/>
            <person name="Watanabe T."/>
            <person name="Ryu J.S."/>
            <person name="Kubicek C.P."/>
            <person name="Schmoll M."/>
            <person name="Gaskell J."/>
            <person name="Hammel K.E."/>
            <person name="St John F.J."/>
            <person name="Vanden Wymelenberg A."/>
            <person name="Sabat G."/>
            <person name="Splinter BonDurant S."/>
            <person name="Syed K."/>
            <person name="Yadav J.S."/>
            <person name="Doddapaneni H."/>
            <person name="Subramanian V."/>
            <person name="Lavin J.L."/>
            <person name="Oguiza J.A."/>
            <person name="Perez G."/>
            <person name="Pisabarro A.G."/>
            <person name="Ramirez L."/>
            <person name="Santoyo F."/>
            <person name="Master E."/>
            <person name="Coutinho P.M."/>
            <person name="Henrissat B."/>
            <person name="Lombard V."/>
            <person name="Magnuson J.K."/>
            <person name="Kuees U."/>
            <person name="Hori C."/>
            <person name="Igarashi K."/>
            <person name="Samejima M."/>
            <person name="Held B.W."/>
            <person name="Barry K.W."/>
            <person name="LaButti K.M."/>
            <person name="Lapidus A."/>
            <person name="Lindquist E.A."/>
            <person name="Lucas S.M."/>
            <person name="Riley R."/>
            <person name="Salamov A.A."/>
            <person name="Hoffmeister D."/>
            <person name="Schwenk D."/>
            <person name="Hadar Y."/>
            <person name="Yarden O."/>
            <person name="de Vries R.P."/>
            <person name="Wiebenga A."/>
            <person name="Stenlid J."/>
            <person name="Eastwood D."/>
            <person name="Grigoriev I.V."/>
            <person name="Berka R.M."/>
            <person name="Blanchette R.A."/>
            <person name="Kersten P."/>
            <person name="Martinez A.T."/>
            <person name="Vicuna R."/>
            <person name="Cullen D."/>
        </authorList>
    </citation>
    <scope>NUCLEOTIDE SEQUENCE [LARGE SCALE GENOMIC DNA]</scope>
    <source>
        <strain evidence="13 14">B</strain>
    </source>
</reference>
<evidence type="ECO:0000256" key="7">
    <source>
        <dbReference type="ARBA" id="ARBA00023015"/>
    </source>
</evidence>
<evidence type="ECO:0000256" key="3">
    <source>
        <dbReference type="ARBA" id="ARBA00022723"/>
    </source>
</evidence>
<dbReference type="GO" id="GO:0000978">
    <property type="term" value="F:RNA polymerase II cis-regulatory region sequence-specific DNA binding"/>
    <property type="evidence" value="ECO:0007669"/>
    <property type="project" value="TreeGrafter"/>
</dbReference>
<evidence type="ECO:0000256" key="8">
    <source>
        <dbReference type="ARBA" id="ARBA00023163"/>
    </source>
</evidence>
<sequence>MSKEATSMYTKWQAFVGTQNRRHSPSISLASLGDLLRTDGAGGSSDCLALTIPRYEMCAPAQLELPSMSPPTDLRRTDDDKKHACPWCGKRFDRPSSLSIHINTHTGDKPFMCAYPGCGRRFNVNSNMRRHYRNHSSPVARQSGTPALSDTLPTPPWDPVYFPKFAAPASRVPSHRPTPIPDAHDYEFEEDSHSDDDPGYRREEAL</sequence>
<keyword evidence="9" id="KW-0539">Nucleus</keyword>
<evidence type="ECO:0000313" key="14">
    <source>
        <dbReference type="Proteomes" id="UP000016930"/>
    </source>
</evidence>
<keyword evidence="5 10" id="KW-0863">Zinc-finger</keyword>
<accession>M2QVM9</accession>
<dbReference type="FunFam" id="3.30.160.60:FF:001102">
    <property type="entry name" value="Transcription factor IIIA"/>
    <property type="match status" value="1"/>
</dbReference>
<evidence type="ECO:0000256" key="9">
    <source>
        <dbReference type="ARBA" id="ARBA00023242"/>
    </source>
</evidence>
<keyword evidence="6" id="KW-0862">Zinc</keyword>
<feature type="compositionally biased region" description="Basic and acidic residues" evidence="11">
    <location>
        <begin position="195"/>
        <end position="206"/>
    </location>
</feature>
<dbReference type="GO" id="GO:0031519">
    <property type="term" value="C:PcG protein complex"/>
    <property type="evidence" value="ECO:0007669"/>
    <property type="project" value="TreeGrafter"/>
</dbReference>
<proteinExistence type="inferred from homology"/>
<comment type="subcellular location">
    <subcellularLocation>
        <location evidence="1">Nucleus</location>
    </subcellularLocation>
</comment>
<dbReference type="Pfam" id="PF00096">
    <property type="entry name" value="zf-C2H2"/>
    <property type="match status" value="2"/>
</dbReference>
<keyword evidence="7" id="KW-0805">Transcription regulation</keyword>
<dbReference type="FunFam" id="3.30.160.60:FF:000193">
    <property type="entry name" value="Zinc finger protein 300"/>
    <property type="match status" value="1"/>
</dbReference>
<evidence type="ECO:0000256" key="1">
    <source>
        <dbReference type="ARBA" id="ARBA00004123"/>
    </source>
</evidence>
<keyword evidence="3" id="KW-0479">Metal-binding</keyword>
<dbReference type="GO" id="GO:0000785">
    <property type="term" value="C:chromatin"/>
    <property type="evidence" value="ECO:0007669"/>
    <property type="project" value="TreeGrafter"/>
</dbReference>
<dbReference type="Proteomes" id="UP000016930">
    <property type="component" value="Unassembled WGS sequence"/>
</dbReference>
<evidence type="ECO:0000256" key="2">
    <source>
        <dbReference type="ARBA" id="ARBA00006991"/>
    </source>
</evidence>
<feature type="region of interest" description="Disordered" evidence="11">
    <location>
        <begin position="133"/>
        <end position="153"/>
    </location>
</feature>
<dbReference type="InterPro" id="IPR036236">
    <property type="entry name" value="Znf_C2H2_sf"/>
</dbReference>
<keyword evidence="14" id="KW-1185">Reference proteome</keyword>
<dbReference type="SMART" id="SM00355">
    <property type="entry name" value="ZnF_C2H2"/>
    <property type="match status" value="2"/>
</dbReference>
<dbReference type="HOGENOM" id="CLU_1331799_0_0_1"/>
<evidence type="ECO:0000256" key="6">
    <source>
        <dbReference type="ARBA" id="ARBA00022833"/>
    </source>
</evidence>
<dbReference type="PROSITE" id="PS00028">
    <property type="entry name" value="ZINC_FINGER_C2H2_1"/>
    <property type="match status" value="2"/>
</dbReference>
<dbReference type="PANTHER" id="PTHR14003:SF19">
    <property type="entry name" value="YY2 TRANSCRIPTION FACTOR"/>
    <property type="match status" value="1"/>
</dbReference>
<organism evidence="13 14">
    <name type="scientific">Ceriporiopsis subvermispora (strain B)</name>
    <name type="common">White-rot fungus</name>
    <name type="synonym">Gelatoporia subvermispora</name>
    <dbReference type="NCBI Taxonomy" id="914234"/>
    <lineage>
        <taxon>Eukaryota</taxon>
        <taxon>Fungi</taxon>
        <taxon>Dikarya</taxon>
        <taxon>Basidiomycota</taxon>
        <taxon>Agaricomycotina</taxon>
        <taxon>Agaricomycetes</taxon>
        <taxon>Polyporales</taxon>
        <taxon>Gelatoporiaceae</taxon>
        <taxon>Gelatoporia</taxon>
    </lineage>
</organism>
<keyword evidence="8" id="KW-0804">Transcription</keyword>
<dbReference type="AlphaFoldDB" id="M2QVM9"/>
<name>M2QVM9_CERS8</name>
<protein>
    <recommendedName>
        <fullName evidence="12">C2H2-type domain-containing protein</fullName>
    </recommendedName>
</protein>
<evidence type="ECO:0000259" key="12">
    <source>
        <dbReference type="PROSITE" id="PS50157"/>
    </source>
</evidence>
<dbReference type="OrthoDB" id="6077919at2759"/>
<dbReference type="PROSITE" id="PS50157">
    <property type="entry name" value="ZINC_FINGER_C2H2_2"/>
    <property type="match status" value="2"/>
</dbReference>
<dbReference type="SUPFAM" id="SSF57667">
    <property type="entry name" value="beta-beta-alpha zinc fingers"/>
    <property type="match status" value="1"/>
</dbReference>
<dbReference type="InterPro" id="IPR013087">
    <property type="entry name" value="Znf_C2H2_type"/>
</dbReference>
<dbReference type="GO" id="GO:0008270">
    <property type="term" value="F:zinc ion binding"/>
    <property type="evidence" value="ECO:0007669"/>
    <property type="project" value="UniProtKB-KW"/>
</dbReference>
<evidence type="ECO:0000313" key="13">
    <source>
        <dbReference type="EMBL" id="EMD41168.1"/>
    </source>
</evidence>
<gene>
    <name evidence="13" type="ORF">CERSUDRAFT_111723</name>
</gene>
<feature type="region of interest" description="Disordered" evidence="11">
    <location>
        <begin position="168"/>
        <end position="206"/>
    </location>
</feature>
<feature type="compositionally biased region" description="Polar residues" evidence="11">
    <location>
        <begin position="135"/>
        <end position="152"/>
    </location>
</feature>
<dbReference type="STRING" id="914234.M2QVM9"/>
<evidence type="ECO:0000256" key="11">
    <source>
        <dbReference type="SAM" id="MobiDB-lite"/>
    </source>
</evidence>
<dbReference type="GO" id="GO:0005667">
    <property type="term" value="C:transcription regulator complex"/>
    <property type="evidence" value="ECO:0007669"/>
    <property type="project" value="TreeGrafter"/>
</dbReference>